<dbReference type="EMBL" id="OU896723">
    <property type="protein sequence ID" value="CAG9818265.1"/>
    <property type="molecule type" value="Genomic_DNA"/>
</dbReference>
<dbReference type="PANTHER" id="PTHR14467:SF0">
    <property type="entry name" value="PROTEIN ARV1"/>
    <property type="match status" value="1"/>
</dbReference>
<keyword evidence="6 10" id="KW-1133">Transmembrane helix</keyword>
<evidence type="ECO:0000256" key="5">
    <source>
        <dbReference type="ARBA" id="ARBA00022824"/>
    </source>
</evidence>
<reference evidence="11" key="2">
    <citation type="submission" date="2022-10" db="EMBL/GenBank/DDBJ databases">
        <authorList>
            <consortium name="ENA_rothamsted_submissions"/>
            <consortium name="culmorum"/>
            <person name="King R."/>
        </authorList>
    </citation>
    <scope>NUCLEOTIDE SEQUENCE</scope>
</reference>
<dbReference type="GO" id="GO:0032366">
    <property type="term" value="P:intracellular sterol transport"/>
    <property type="evidence" value="ECO:0007669"/>
    <property type="project" value="UniProtKB-UniRule"/>
</dbReference>
<comment type="subcellular location">
    <subcellularLocation>
        <location evidence="1 10">Endoplasmic reticulum membrane</location>
        <topology evidence="1 10">Multi-pass membrane protein</topology>
    </subcellularLocation>
</comment>
<dbReference type="PANTHER" id="PTHR14467">
    <property type="entry name" value="ARV1"/>
    <property type="match status" value="1"/>
</dbReference>
<keyword evidence="4 10" id="KW-0812">Transmembrane</keyword>
<accession>A0A9N9SFK0</accession>
<dbReference type="GO" id="GO:0005789">
    <property type="term" value="C:endoplasmic reticulum membrane"/>
    <property type="evidence" value="ECO:0007669"/>
    <property type="project" value="UniProtKB-SubCell"/>
</dbReference>
<keyword evidence="7 10" id="KW-0445">Lipid transport</keyword>
<evidence type="ECO:0000256" key="6">
    <source>
        <dbReference type="ARBA" id="ARBA00022989"/>
    </source>
</evidence>
<comment type="function">
    <text evidence="10">Mediator of sterol homeostasis involved in sterol uptake, trafficking and distribution into membranes.</text>
</comment>
<evidence type="ECO:0000256" key="9">
    <source>
        <dbReference type="ARBA" id="ARBA00023136"/>
    </source>
</evidence>
<feature type="transmembrane region" description="Helical" evidence="10">
    <location>
        <begin position="214"/>
        <end position="233"/>
    </location>
</feature>
<dbReference type="GO" id="GO:0016125">
    <property type="term" value="P:sterol metabolic process"/>
    <property type="evidence" value="ECO:0007669"/>
    <property type="project" value="UniProtKB-UniRule"/>
</dbReference>
<dbReference type="Pfam" id="PF04161">
    <property type="entry name" value="Arv1"/>
    <property type="match status" value="1"/>
</dbReference>
<feature type="transmembrane region" description="Helical" evidence="10">
    <location>
        <begin position="188"/>
        <end position="207"/>
    </location>
</feature>
<evidence type="ECO:0000256" key="2">
    <source>
        <dbReference type="ARBA" id="ARBA00009187"/>
    </source>
</evidence>
<feature type="transmembrane region" description="Helical" evidence="10">
    <location>
        <begin position="121"/>
        <end position="142"/>
    </location>
</feature>
<evidence type="ECO:0000313" key="12">
    <source>
        <dbReference type="Proteomes" id="UP001153737"/>
    </source>
</evidence>
<evidence type="ECO:0000256" key="4">
    <source>
        <dbReference type="ARBA" id="ARBA00022692"/>
    </source>
</evidence>
<protein>
    <recommendedName>
        <fullName evidence="10">Protein ARV</fullName>
    </recommendedName>
</protein>
<gene>
    <name evidence="11" type="ORF">PHAECO_LOCUS5783</name>
</gene>
<evidence type="ECO:0000256" key="7">
    <source>
        <dbReference type="ARBA" id="ARBA00023055"/>
    </source>
</evidence>
<comment type="similarity">
    <text evidence="2 10">Belongs to the ARV1 family.</text>
</comment>
<evidence type="ECO:0000313" key="11">
    <source>
        <dbReference type="EMBL" id="CAG9818265.1"/>
    </source>
</evidence>
<dbReference type="AlphaFoldDB" id="A0A9N9SFK0"/>
<keyword evidence="9 10" id="KW-0472">Membrane</keyword>
<dbReference type="GO" id="GO:0005794">
    <property type="term" value="C:Golgi apparatus"/>
    <property type="evidence" value="ECO:0007669"/>
    <property type="project" value="TreeGrafter"/>
</dbReference>
<proteinExistence type="inferred from homology"/>
<feature type="transmembrane region" description="Helical" evidence="10">
    <location>
        <begin position="163"/>
        <end position="182"/>
    </location>
</feature>
<dbReference type="GO" id="GO:0097036">
    <property type="term" value="P:regulation of plasma membrane sterol distribution"/>
    <property type="evidence" value="ECO:0007669"/>
    <property type="project" value="UniProtKB-UniRule"/>
</dbReference>
<dbReference type="GO" id="GO:0032541">
    <property type="term" value="C:cortical endoplasmic reticulum"/>
    <property type="evidence" value="ECO:0007669"/>
    <property type="project" value="TreeGrafter"/>
</dbReference>
<feature type="transmembrane region" description="Helical" evidence="10">
    <location>
        <begin position="46"/>
        <end position="65"/>
    </location>
</feature>
<organism evidence="11 12">
    <name type="scientific">Phaedon cochleariae</name>
    <name type="common">Mustard beetle</name>
    <dbReference type="NCBI Taxonomy" id="80249"/>
    <lineage>
        <taxon>Eukaryota</taxon>
        <taxon>Metazoa</taxon>
        <taxon>Ecdysozoa</taxon>
        <taxon>Arthropoda</taxon>
        <taxon>Hexapoda</taxon>
        <taxon>Insecta</taxon>
        <taxon>Pterygota</taxon>
        <taxon>Neoptera</taxon>
        <taxon>Endopterygota</taxon>
        <taxon>Coleoptera</taxon>
        <taxon>Polyphaga</taxon>
        <taxon>Cucujiformia</taxon>
        <taxon>Chrysomeloidea</taxon>
        <taxon>Chrysomelidae</taxon>
        <taxon>Chrysomelinae</taxon>
        <taxon>Chrysomelini</taxon>
        <taxon>Phaedon</taxon>
    </lineage>
</organism>
<evidence type="ECO:0000256" key="3">
    <source>
        <dbReference type="ARBA" id="ARBA00022448"/>
    </source>
</evidence>
<name>A0A9N9SFK0_PHACE</name>
<keyword evidence="5 10" id="KW-0256">Endoplasmic reticulum</keyword>
<keyword evidence="3 10" id="KW-0813">Transport</keyword>
<keyword evidence="12" id="KW-1185">Reference proteome</keyword>
<evidence type="ECO:0000256" key="10">
    <source>
        <dbReference type="RuleBase" id="RU368065"/>
    </source>
</evidence>
<dbReference type="OrthoDB" id="2192830at2759"/>
<dbReference type="InterPro" id="IPR007290">
    <property type="entry name" value="Arv1"/>
</dbReference>
<sequence>MFSYTCINCGTPVKSLFKKYSETVLKLTQCENCKNVADKYIECDSVIIIVDLILLKMMAFRHFLINSEFKNYWKLSAVLLVLETYSQWTLTRRIGEVELKHNLTTEPQLSETDIYLDDFRFYKMILIITVGTAASVFLMYLLTRIYSCWNNKTSISFRDIHKAVTLSNSGMFLLLPSLIWDINVHELHMLFISLYITLSQLLAHNALCSCQKKWSLFIIFSAYLFKTYIIDLLSKHPLQFPVKIS</sequence>
<evidence type="ECO:0000256" key="1">
    <source>
        <dbReference type="ARBA" id="ARBA00004477"/>
    </source>
</evidence>
<evidence type="ECO:0000256" key="8">
    <source>
        <dbReference type="ARBA" id="ARBA00023098"/>
    </source>
</evidence>
<dbReference type="Proteomes" id="UP001153737">
    <property type="component" value="Chromosome 17"/>
</dbReference>
<keyword evidence="8 10" id="KW-0443">Lipid metabolism</keyword>
<reference evidence="11" key="1">
    <citation type="submission" date="2022-01" db="EMBL/GenBank/DDBJ databases">
        <authorList>
            <person name="King R."/>
        </authorList>
    </citation>
    <scope>NUCLEOTIDE SEQUENCE</scope>
</reference>
<dbReference type="GO" id="GO:0006665">
    <property type="term" value="P:sphingolipid metabolic process"/>
    <property type="evidence" value="ECO:0007669"/>
    <property type="project" value="TreeGrafter"/>
</dbReference>